<reference evidence="10" key="2">
    <citation type="submission" date="2022-06" db="UniProtKB">
        <authorList>
            <consortium name="EnsemblMetazoa"/>
        </authorList>
    </citation>
    <scope>IDENTIFICATION</scope>
    <source>
        <strain evidence="10">PS312</strain>
    </source>
</reference>
<dbReference type="SMART" id="SM00327">
    <property type="entry name" value="VWA"/>
    <property type="match status" value="1"/>
</dbReference>
<dbReference type="SUPFAM" id="SSF53300">
    <property type="entry name" value="vWA-like"/>
    <property type="match status" value="1"/>
</dbReference>
<evidence type="ECO:0000256" key="2">
    <source>
        <dbReference type="ARBA" id="ARBA00022536"/>
    </source>
</evidence>
<dbReference type="Proteomes" id="UP000005239">
    <property type="component" value="Unassembled WGS sequence"/>
</dbReference>
<dbReference type="GO" id="GO:0016020">
    <property type="term" value="C:membrane"/>
    <property type="evidence" value="ECO:0007669"/>
    <property type="project" value="UniProtKB-SubCell"/>
</dbReference>
<name>A0A8R1UUJ3_PRIPA</name>
<dbReference type="InterPro" id="IPR001774">
    <property type="entry name" value="DSL"/>
</dbReference>
<dbReference type="InterPro" id="IPR036465">
    <property type="entry name" value="vWFA_dom_sf"/>
</dbReference>
<dbReference type="SMART" id="SM00051">
    <property type="entry name" value="DSL"/>
    <property type="match status" value="1"/>
</dbReference>
<keyword evidence="6 7" id="KW-0472">Membrane</keyword>
<keyword evidence="1 6" id="KW-0217">Developmental protein</keyword>
<dbReference type="PANTHER" id="PTHR24035">
    <property type="entry name" value="MULTIPLE EPIDERMAL GROWTH FACTOR-LIKE DOMAINS PROTEIN"/>
    <property type="match status" value="1"/>
</dbReference>
<reference evidence="11" key="1">
    <citation type="journal article" date="2008" name="Nat. Genet.">
        <title>The Pristionchus pacificus genome provides a unique perspective on nematode lifestyle and parasitism.</title>
        <authorList>
            <person name="Dieterich C."/>
            <person name="Clifton S.W."/>
            <person name="Schuster L.N."/>
            <person name="Chinwalla A."/>
            <person name="Delehaunty K."/>
            <person name="Dinkelacker I."/>
            <person name="Fulton L."/>
            <person name="Fulton R."/>
            <person name="Godfrey J."/>
            <person name="Minx P."/>
            <person name="Mitreva M."/>
            <person name="Roeseler W."/>
            <person name="Tian H."/>
            <person name="Witte H."/>
            <person name="Yang S.P."/>
            <person name="Wilson R.K."/>
            <person name="Sommer R.J."/>
        </authorList>
    </citation>
    <scope>NUCLEOTIDE SEQUENCE [LARGE SCALE GENOMIC DNA]</scope>
    <source>
        <strain evidence="11">PS312</strain>
    </source>
</reference>
<dbReference type="InterPro" id="IPR002035">
    <property type="entry name" value="VWF_A"/>
</dbReference>
<dbReference type="PROSITE" id="PS50234">
    <property type="entry name" value="VWFA"/>
    <property type="match status" value="1"/>
</dbReference>
<keyword evidence="6 7" id="KW-1133">Transmembrane helix</keyword>
<evidence type="ECO:0000313" key="10">
    <source>
        <dbReference type="EnsemblMetazoa" id="PPA39170.1"/>
    </source>
</evidence>
<dbReference type="Gene3D" id="3.40.50.410">
    <property type="entry name" value="von Willebrand factor, type A domain"/>
    <property type="match status" value="1"/>
</dbReference>
<evidence type="ECO:0000256" key="4">
    <source>
        <dbReference type="ARBA" id="ARBA00023157"/>
    </source>
</evidence>
<proteinExistence type="predicted"/>
<keyword evidence="6 7" id="KW-0812">Transmembrane</keyword>
<dbReference type="Pfam" id="PF00092">
    <property type="entry name" value="VWA"/>
    <property type="match status" value="1"/>
</dbReference>
<feature type="disulfide bond" evidence="5">
    <location>
        <begin position="768"/>
        <end position="777"/>
    </location>
</feature>
<comment type="function">
    <text evidence="6">Putative Notch ligand involved in the mediation of Notch signaling.</text>
</comment>
<evidence type="ECO:0000256" key="1">
    <source>
        <dbReference type="ARBA" id="ARBA00022473"/>
    </source>
</evidence>
<keyword evidence="11" id="KW-1185">Reference proteome</keyword>
<organism evidence="10 11">
    <name type="scientific">Pristionchus pacificus</name>
    <name type="common">Parasitic nematode worm</name>
    <dbReference type="NCBI Taxonomy" id="54126"/>
    <lineage>
        <taxon>Eukaryota</taxon>
        <taxon>Metazoa</taxon>
        <taxon>Ecdysozoa</taxon>
        <taxon>Nematoda</taxon>
        <taxon>Chromadorea</taxon>
        <taxon>Rhabditida</taxon>
        <taxon>Rhabditina</taxon>
        <taxon>Diplogasteromorpha</taxon>
        <taxon>Diplogasteroidea</taxon>
        <taxon>Neodiplogasteridae</taxon>
        <taxon>Pristionchus</taxon>
    </lineage>
</organism>
<keyword evidence="4 5" id="KW-1015">Disulfide bond</keyword>
<dbReference type="GO" id="GO:0007154">
    <property type="term" value="P:cell communication"/>
    <property type="evidence" value="ECO:0007669"/>
    <property type="project" value="InterPro"/>
</dbReference>
<comment type="subcellular location">
    <subcellularLocation>
        <location evidence="6">Membrane</location>
        <topology evidence="6">Single-pass type I membrane protein</topology>
    </subcellularLocation>
</comment>
<keyword evidence="2 6" id="KW-0245">EGF-like domain</keyword>
<feature type="disulfide bond" evidence="5">
    <location>
        <begin position="739"/>
        <end position="748"/>
    </location>
</feature>
<dbReference type="InterPro" id="IPR052108">
    <property type="entry name" value="MEGF/SIB"/>
</dbReference>
<evidence type="ECO:0000259" key="9">
    <source>
        <dbReference type="PROSITE" id="PS51051"/>
    </source>
</evidence>
<feature type="transmembrane region" description="Helical" evidence="7">
    <location>
        <begin position="819"/>
        <end position="842"/>
    </location>
</feature>
<dbReference type="EnsemblMetazoa" id="PPA39170.1">
    <property type="protein sequence ID" value="PPA39170.1"/>
    <property type="gene ID" value="WBGene00277539"/>
</dbReference>
<evidence type="ECO:0000313" key="11">
    <source>
        <dbReference type="Proteomes" id="UP000005239"/>
    </source>
</evidence>
<gene>
    <name evidence="10" type="primary">WBGene00277539</name>
</gene>
<evidence type="ECO:0000256" key="6">
    <source>
        <dbReference type="RuleBase" id="RU280815"/>
    </source>
</evidence>
<keyword evidence="3 6" id="KW-0677">Repeat</keyword>
<dbReference type="Pfam" id="PF01414">
    <property type="entry name" value="DSL"/>
    <property type="match status" value="1"/>
</dbReference>
<dbReference type="PANTHER" id="PTHR24035:SF109">
    <property type="entry name" value="PROTEIN DRAPER"/>
    <property type="match status" value="1"/>
</dbReference>
<sequence>MIKDQLEISLSPGSFDMRSGVLLQRLSIRGILRTVASYPVISIEVFDPLRLPPRRPPPPSPLLNGINEDYEISFAMILLLFLPFLVASPVLSCKEVTTDCNSIDKKIDQVISHINRTIKKSTSFFVKYETDLFDFSMELESQLRADEIMLERLLDMQERHGNQFHETDEFDRFCNDIFNKTGESSDELKSESEQCKSLVNNATRCENCTAPTYNDVNMIFTCTKGYAFDLSQETRQVRCEFTNSSIELVYEGNSTSGQYGGDLTCIPIPLETKKENKCSYTCAETAECSDSKLVCACLKGYVDVSSSYNKSPGSICTKCNNSDPHGTDYVMLYDVSESIKEKQISLMIDFVSDFLKFIDIDNSDNRLTQAKIRSSYLKISDSLCSLAELTIPLSPKSKSQDIVKSLKSEFRHAGGATNTPNALKIANDEVYASLTSDSARPRVTILFTDGAPSSYYTAFENFNRDNHSLTVEDLDRMMLEYSKIGEFETNNASSDRIAKLEEVWHGLIMTDLVKEVKKMRETHKAQLITIYVGRNTEEEKVKLMRAITSEDEELSVDHFEVSDNGVCSKSTLEDSDIWGSAYCDRELGVPSSIRKPRAIGYGCVSQWIKGIPTLPSRLEGPIIMPPNRLFLSLLTILAAVSTVNCGRFSLHFSLPQSSYLHERTLCVNLIGKSRCSIAKAPLQDREISFDFEGPNHPTLHVSILLVKGSTDASYQRLFSVGSTRFLPTNNGSFNVTLRCQKNFFGPACDILCTSDSRKICNNQGQIFCNEGWTGPDCEKEAASTTMSTTVTSTTPLSTTTTVTSSGIHERRASTVDVNMLYGIYIGLILIFISLLCVAFLLIKMNLTIVNAFALMINQTTRRHDESTIHPHSPIFFTEVAMNKVDFDEKDSGRHSFNSREEKPFTQIEIYV</sequence>
<evidence type="ECO:0000256" key="7">
    <source>
        <dbReference type="SAM" id="Phobius"/>
    </source>
</evidence>
<evidence type="ECO:0000256" key="5">
    <source>
        <dbReference type="PROSITE-ProRule" id="PRU00377"/>
    </source>
</evidence>
<feature type="domain" description="DSL" evidence="9">
    <location>
        <begin position="737"/>
        <end position="777"/>
    </location>
</feature>
<dbReference type="PROSITE" id="PS51051">
    <property type="entry name" value="DSL"/>
    <property type="match status" value="1"/>
</dbReference>
<dbReference type="AlphaFoldDB" id="A0A8R1UUJ3"/>
<protein>
    <recommendedName>
        <fullName evidence="6">Delta-like protein</fullName>
    </recommendedName>
</protein>
<keyword evidence="6" id="KW-0732">Signal</keyword>
<feature type="domain" description="VWFA" evidence="8">
    <location>
        <begin position="328"/>
        <end position="581"/>
    </location>
</feature>
<accession>A0A8R1UUJ3</accession>
<evidence type="ECO:0000259" key="8">
    <source>
        <dbReference type="PROSITE" id="PS50234"/>
    </source>
</evidence>
<evidence type="ECO:0000256" key="3">
    <source>
        <dbReference type="ARBA" id="ARBA00022737"/>
    </source>
</evidence>
<dbReference type="CDD" id="cd00198">
    <property type="entry name" value="vWFA"/>
    <property type="match status" value="1"/>
</dbReference>
<dbReference type="Gene3D" id="2.10.25.140">
    <property type="match status" value="1"/>
</dbReference>
<comment type="caution">
    <text evidence="5">Lacks conserved residue(s) required for the propagation of feature annotation.</text>
</comment>